<reference evidence="1" key="1">
    <citation type="submission" date="2019-06" db="EMBL/GenBank/DDBJ databases">
        <authorList>
            <consortium name="GenomeTrakr network: Whole genome sequencing for foodborne pathogen traceback"/>
        </authorList>
    </citation>
    <scope>NUCLEOTIDE SEQUENCE</scope>
    <source>
        <strain evidence="1">WAPHL-SAL-A00238</strain>
    </source>
</reference>
<sequence length="104" mass="11513">SLTGASEKPPAMPEDIYCLCPLYVHQIKGFNARINAVIKSMALTTLGRGVRHITARKVCTEHDLPPDTIKLPRNALSILLPSLPVTLLSVRLPHCLKGYLRSYH</sequence>
<dbReference type="EMBL" id="AAGEJU010000011">
    <property type="protein sequence ID" value="EBM9961200.1"/>
    <property type="molecule type" value="Genomic_DNA"/>
</dbReference>
<protein>
    <submittedName>
        <fullName evidence="1">Uncharacterized protein</fullName>
    </submittedName>
</protein>
<dbReference type="AlphaFoldDB" id="A0A5T7KYC5"/>
<gene>
    <name evidence="1" type="ORF">R841_17690</name>
</gene>
<name>A0A5T7KYC5_SALEN</name>
<feature type="non-terminal residue" evidence="1">
    <location>
        <position position="1"/>
    </location>
</feature>
<organism evidence="1">
    <name type="scientific">Salmonella enteritidis</name>
    <dbReference type="NCBI Taxonomy" id="149539"/>
    <lineage>
        <taxon>Bacteria</taxon>
        <taxon>Pseudomonadati</taxon>
        <taxon>Pseudomonadota</taxon>
        <taxon>Gammaproteobacteria</taxon>
        <taxon>Enterobacterales</taxon>
        <taxon>Enterobacteriaceae</taxon>
        <taxon>Salmonella</taxon>
    </lineage>
</organism>
<accession>A0A5T7KYC5</accession>
<comment type="caution">
    <text evidence="1">The sequence shown here is derived from an EMBL/GenBank/DDBJ whole genome shotgun (WGS) entry which is preliminary data.</text>
</comment>
<proteinExistence type="predicted"/>
<evidence type="ECO:0000313" key="1">
    <source>
        <dbReference type="EMBL" id="EBM9961200.1"/>
    </source>
</evidence>